<proteinExistence type="predicted"/>
<name>A0A3M0G2H7_9FLAO</name>
<dbReference type="Proteomes" id="UP000281985">
    <property type="component" value="Unassembled WGS sequence"/>
</dbReference>
<gene>
    <name evidence="1" type="ORF">EAX61_08930</name>
</gene>
<protein>
    <recommendedName>
        <fullName evidence="3">TerB family tellurite resistance protein</fullName>
    </recommendedName>
</protein>
<evidence type="ECO:0008006" key="3">
    <source>
        <dbReference type="Google" id="ProtNLM"/>
    </source>
</evidence>
<reference evidence="1 2" key="1">
    <citation type="submission" date="2018-10" db="EMBL/GenBank/DDBJ databases">
        <title>Dokdonia luteus sp. nov., isolated from sea water.</title>
        <authorList>
            <person name="Zhou L.Y."/>
            <person name="Du Z.J."/>
        </authorList>
    </citation>
    <scope>NUCLEOTIDE SEQUENCE [LARGE SCALE GENOMIC DNA]</scope>
    <source>
        <strain evidence="1 2">SH27</strain>
    </source>
</reference>
<comment type="caution">
    <text evidence="1">The sequence shown here is derived from an EMBL/GenBank/DDBJ whole genome shotgun (WGS) entry which is preliminary data.</text>
</comment>
<organism evidence="1 2">
    <name type="scientific">Dokdonia sinensis</name>
    <dbReference type="NCBI Taxonomy" id="2479847"/>
    <lineage>
        <taxon>Bacteria</taxon>
        <taxon>Pseudomonadati</taxon>
        <taxon>Bacteroidota</taxon>
        <taxon>Flavobacteriia</taxon>
        <taxon>Flavobacteriales</taxon>
        <taxon>Flavobacteriaceae</taxon>
        <taxon>Dokdonia</taxon>
    </lineage>
</organism>
<evidence type="ECO:0000313" key="2">
    <source>
        <dbReference type="Proteomes" id="UP000281985"/>
    </source>
</evidence>
<dbReference type="RefSeq" id="WP_121917339.1">
    <property type="nucleotide sequence ID" value="NZ_REFV01000007.1"/>
</dbReference>
<dbReference type="OrthoDB" id="9770030at2"/>
<evidence type="ECO:0000313" key="1">
    <source>
        <dbReference type="EMBL" id="RMB59171.1"/>
    </source>
</evidence>
<keyword evidence="2" id="KW-1185">Reference proteome</keyword>
<accession>A0A3M0G2H7</accession>
<sequence>MNNNQWTKEELKIYTLLLCAKADNNISKEQLDLIKSKVDTETFEKMHQEILKDSQDEGLYKIQKNVSWLHYTAMELGQFKKEVHQVFMTDNKMMMRESIVDEILDNILY</sequence>
<dbReference type="EMBL" id="REFV01000007">
    <property type="protein sequence ID" value="RMB59171.1"/>
    <property type="molecule type" value="Genomic_DNA"/>
</dbReference>
<dbReference type="AlphaFoldDB" id="A0A3M0G2H7"/>